<evidence type="ECO:0000259" key="16">
    <source>
        <dbReference type="SMART" id="SM00904"/>
    </source>
</evidence>
<dbReference type="PANTHER" id="PTHR22749">
    <property type="entry name" value="RIBOFLAVIN KINASE/FMN ADENYLYLTRANSFERASE"/>
    <property type="match status" value="1"/>
</dbReference>
<sequence length="308" mass="32878">MTIIQDWHGVPEAARGATVALGNFDGVHLGHAAVLRAAHGARPDLPLAALTFEPHPREHFRPDDPPFRLTVLAAKAEALGALGARTVFAIPFGEKLAAMSAESFVEEVLHQGIGAKHLACGADFAFGHRRGGDVAFLAREAEKRGIGLTVVPAVTDAAGPVSSTRIRRVLQDGYPDLAAAMLGRDWELRGEVFHGDKLGRELGWPTANILLGRQLEPARGVYAVTVRLADGRLVPGVANVGRRPTLGGDPVTRLEVHLFDFSGDLYGQEIGVRIRAFLRADAKFDGLQALQDAIAADARNARRVLGIS</sequence>
<keyword evidence="6 15" id="KW-0808">Transferase</keyword>
<evidence type="ECO:0000256" key="13">
    <source>
        <dbReference type="ARBA" id="ARBA00047880"/>
    </source>
</evidence>
<dbReference type="EMBL" id="JAAIKB010000012">
    <property type="protein sequence ID" value="NGM22995.1"/>
    <property type="molecule type" value="Genomic_DNA"/>
</dbReference>
<dbReference type="CDD" id="cd02064">
    <property type="entry name" value="FAD_synthetase_N"/>
    <property type="match status" value="1"/>
</dbReference>
<dbReference type="NCBIfam" id="NF004160">
    <property type="entry name" value="PRK05627.1-3"/>
    <property type="match status" value="1"/>
</dbReference>
<evidence type="ECO:0000256" key="3">
    <source>
        <dbReference type="ARBA" id="ARBA00005201"/>
    </source>
</evidence>
<dbReference type="PANTHER" id="PTHR22749:SF6">
    <property type="entry name" value="RIBOFLAVIN KINASE"/>
    <property type="match status" value="1"/>
</dbReference>
<dbReference type="InterPro" id="IPR015865">
    <property type="entry name" value="Riboflavin_kinase_bac/euk"/>
</dbReference>
<evidence type="ECO:0000256" key="4">
    <source>
        <dbReference type="ARBA" id="ARBA00022630"/>
    </source>
</evidence>
<gene>
    <name evidence="17" type="ORF">G3576_23490</name>
</gene>
<dbReference type="SUPFAM" id="SSF52374">
    <property type="entry name" value="Nucleotidylyl transferase"/>
    <property type="match status" value="1"/>
</dbReference>
<organism evidence="17 18">
    <name type="scientific">Falsiroseomonas algicola</name>
    <dbReference type="NCBI Taxonomy" id="2716930"/>
    <lineage>
        <taxon>Bacteria</taxon>
        <taxon>Pseudomonadati</taxon>
        <taxon>Pseudomonadota</taxon>
        <taxon>Alphaproteobacteria</taxon>
        <taxon>Acetobacterales</taxon>
        <taxon>Roseomonadaceae</taxon>
        <taxon>Falsiroseomonas</taxon>
    </lineage>
</organism>
<keyword evidence="11 15" id="KW-0067">ATP-binding</keyword>
<dbReference type="InterPro" id="IPR014729">
    <property type="entry name" value="Rossmann-like_a/b/a_fold"/>
</dbReference>
<evidence type="ECO:0000256" key="15">
    <source>
        <dbReference type="PIRNR" id="PIRNR004491"/>
    </source>
</evidence>
<comment type="function">
    <text evidence="1">Catalyzes the phosphorylation of riboflavin to FMN followed by the adenylation of FMN to FAD.</text>
</comment>
<dbReference type="InterPro" id="IPR023465">
    <property type="entry name" value="Riboflavin_kinase_dom_sf"/>
</dbReference>
<keyword evidence="4 15" id="KW-0285">Flavoprotein</keyword>
<dbReference type="Proteomes" id="UP000475385">
    <property type="component" value="Unassembled WGS sequence"/>
</dbReference>
<name>A0A6M1LRC6_9PROT</name>
<keyword evidence="8 15" id="KW-0547">Nucleotide-binding</keyword>
<keyword evidence="10 15" id="KW-0274">FAD</keyword>
<evidence type="ECO:0000313" key="17">
    <source>
        <dbReference type="EMBL" id="NGM22995.1"/>
    </source>
</evidence>
<dbReference type="Gene3D" id="2.40.30.30">
    <property type="entry name" value="Riboflavin kinase-like"/>
    <property type="match status" value="1"/>
</dbReference>
<accession>A0A6M1LRC6</accession>
<evidence type="ECO:0000256" key="6">
    <source>
        <dbReference type="ARBA" id="ARBA00022679"/>
    </source>
</evidence>
<dbReference type="FunFam" id="3.40.50.620:FF:000021">
    <property type="entry name" value="Riboflavin biosynthesis protein"/>
    <property type="match status" value="1"/>
</dbReference>
<dbReference type="Pfam" id="PF01687">
    <property type="entry name" value="Flavokinase"/>
    <property type="match status" value="1"/>
</dbReference>
<evidence type="ECO:0000256" key="10">
    <source>
        <dbReference type="ARBA" id="ARBA00022827"/>
    </source>
</evidence>
<dbReference type="InterPro" id="IPR015864">
    <property type="entry name" value="FAD_synthase"/>
</dbReference>
<evidence type="ECO:0000313" key="18">
    <source>
        <dbReference type="Proteomes" id="UP000475385"/>
    </source>
</evidence>
<evidence type="ECO:0000256" key="2">
    <source>
        <dbReference type="ARBA" id="ARBA00004726"/>
    </source>
</evidence>
<evidence type="ECO:0000256" key="9">
    <source>
        <dbReference type="ARBA" id="ARBA00022777"/>
    </source>
</evidence>
<dbReference type="UniPathway" id="UPA00277">
    <property type="reaction ID" value="UER00407"/>
</dbReference>
<dbReference type="Pfam" id="PF06574">
    <property type="entry name" value="FAD_syn"/>
    <property type="match status" value="1"/>
</dbReference>
<dbReference type="UniPathway" id="UPA00276">
    <property type="reaction ID" value="UER00406"/>
</dbReference>
<reference evidence="17 18" key="1">
    <citation type="submission" date="2020-03" db="EMBL/GenBank/DDBJ databases">
        <title>Roseomonas stagni sp. nov., isolated from pond water in Japan.</title>
        <authorList>
            <person name="Furuhata K."/>
            <person name="Miyamoto H."/>
            <person name="Goto K."/>
        </authorList>
    </citation>
    <scope>NUCLEOTIDE SEQUENCE [LARGE SCALE GENOMIC DNA]</scope>
    <source>
        <strain evidence="17 18">PeD5</strain>
    </source>
</reference>
<dbReference type="NCBIfam" id="TIGR00083">
    <property type="entry name" value="ribF"/>
    <property type="match status" value="1"/>
</dbReference>
<dbReference type="PIRSF" id="PIRSF004491">
    <property type="entry name" value="FAD_Synth"/>
    <property type="match status" value="1"/>
</dbReference>
<dbReference type="GO" id="GO:0009231">
    <property type="term" value="P:riboflavin biosynthetic process"/>
    <property type="evidence" value="ECO:0007669"/>
    <property type="project" value="InterPro"/>
</dbReference>
<dbReference type="AlphaFoldDB" id="A0A6M1LRC6"/>
<proteinExistence type="inferred from homology"/>
<evidence type="ECO:0000256" key="14">
    <source>
        <dbReference type="ARBA" id="ARBA00049494"/>
    </source>
</evidence>
<comment type="similarity">
    <text evidence="15">Belongs to the ribF family.</text>
</comment>
<dbReference type="GO" id="GO:0003919">
    <property type="term" value="F:FMN adenylyltransferase activity"/>
    <property type="evidence" value="ECO:0007669"/>
    <property type="project" value="UniProtKB-UniRule"/>
</dbReference>
<dbReference type="EC" id="2.7.7.2" evidence="15"/>
<keyword evidence="7 15" id="KW-0548">Nucleotidyltransferase</keyword>
<dbReference type="GO" id="GO:0005524">
    <property type="term" value="F:ATP binding"/>
    <property type="evidence" value="ECO:0007669"/>
    <property type="project" value="UniProtKB-UniRule"/>
</dbReference>
<keyword evidence="5 15" id="KW-0288">FMN</keyword>
<comment type="caution">
    <text evidence="17">The sequence shown here is derived from an EMBL/GenBank/DDBJ whole genome shotgun (WGS) entry which is preliminary data.</text>
</comment>
<dbReference type="RefSeq" id="WP_164696912.1">
    <property type="nucleotide sequence ID" value="NZ_JAAIKB010000012.1"/>
</dbReference>
<dbReference type="SMART" id="SM00904">
    <property type="entry name" value="Flavokinase"/>
    <property type="match status" value="1"/>
</dbReference>
<dbReference type="InterPro" id="IPR002606">
    <property type="entry name" value="Riboflavin_kinase_bac"/>
</dbReference>
<dbReference type="EC" id="2.7.1.26" evidence="15"/>
<dbReference type="Gene3D" id="3.40.50.620">
    <property type="entry name" value="HUPs"/>
    <property type="match status" value="1"/>
</dbReference>
<evidence type="ECO:0000256" key="1">
    <source>
        <dbReference type="ARBA" id="ARBA00002121"/>
    </source>
</evidence>
<comment type="catalytic activity">
    <reaction evidence="14 15">
        <text>FMN + ATP + H(+) = FAD + diphosphate</text>
        <dbReference type="Rhea" id="RHEA:17237"/>
        <dbReference type="ChEBI" id="CHEBI:15378"/>
        <dbReference type="ChEBI" id="CHEBI:30616"/>
        <dbReference type="ChEBI" id="CHEBI:33019"/>
        <dbReference type="ChEBI" id="CHEBI:57692"/>
        <dbReference type="ChEBI" id="CHEBI:58210"/>
        <dbReference type="EC" id="2.7.7.2"/>
    </reaction>
</comment>
<dbReference type="GO" id="GO:0006747">
    <property type="term" value="P:FAD biosynthetic process"/>
    <property type="evidence" value="ECO:0007669"/>
    <property type="project" value="UniProtKB-UniRule"/>
</dbReference>
<evidence type="ECO:0000256" key="8">
    <source>
        <dbReference type="ARBA" id="ARBA00022741"/>
    </source>
</evidence>
<keyword evidence="9 15" id="KW-0418">Kinase</keyword>
<comment type="catalytic activity">
    <reaction evidence="13 15">
        <text>riboflavin + ATP = FMN + ADP + H(+)</text>
        <dbReference type="Rhea" id="RHEA:14357"/>
        <dbReference type="ChEBI" id="CHEBI:15378"/>
        <dbReference type="ChEBI" id="CHEBI:30616"/>
        <dbReference type="ChEBI" id="CHEBI:57986"/>
        <dbReference type="ChEBI" id="CHEBI:58210"/>
        <dbReference type="ChEBI" id="CHEBI:456216"/>
        <dbReference type="EC" id="2.7.1.26"/>
    </reaction>
</comment>
<evidence type="ECO:0000256" key="5">
    <source>
        <dbReference type="ARBA" id="ARBA00022643"/>
    </source>
</evidence>
<comment type="pathway">
    <text evidence="3 15">Cofactor biosynthesis; FMN biosynthesis; FMN from riboflavin (ATP route): step 1/1.</text>
</comment>
<dbReference type="SUPFAM" id="SSF82114">
    <property type="entry name" value="Riboflavin kinase-like"/>
    <property type="match status" value="1"/>
</dbReference>
<dbReference type="GO" id="GO:0009398">
    <property type="term" value="P:FMN biosynthetic process"/>
    <property type="evidence" value="ECO:0007669"/>
    <property type="project" value="UniProtKB-UniRule"/>
</dbReference>
<keyword evidence="12" id="KW-0511">Multifunctional enzyme</keyword>
<keyword evidence="18" id="KW-1185">Reference proteome</keyword>
<dbReference type="InterPro" id="IPR023468">
    <property type="entry name" value="Riboflavin_kinase"/>
</dbReference>
<evidence type="ECO:0000256" key="7">
    <source>
        <dbReference type="ARBA" id="ARBA00022695"/>
    </source>
</evidence>
<dbReference type="GO" id="GO:0008531">
    <property type="term" value="F:riboflavin kinase activity"/>
    <property type="evidence" value="ECO:0007669"/>
    <property type="project" value="UniProtKB-UniRule"/>
</dbReference>
<evidence type="ECO:0000256" key="12">
    <source>
        <dbReference type="ARBA" id="ARBA00023268"/>
    </source>
</evidence>
<evidence type="ECO:0000256" key="11">
    <source>
        <dbReference type="ARBA" id="ARBA00022840"/>
    </source>
</evidence>
<protein>
    <recommendedName>
        <fullName evidence="15">Riboflavin biosynthesis protein</fullName>
    </recommendedName>
    <domain>
        <recommendedName>
            <fullName evidence="15">Riboflavin kinase</fullName>
            <ecNumber evidence="15">2.7.1.26</ecNumber>
        </recommendedName>
        <alternativeName>
            <fullName evidence="15">Flavokinase</fullName>
        </alternativeName>
    </domain>
    <domain>
        <recommendedName>
            <fullName evidence="15">FMN adenylyltransferase</fullName>
            <ecNumber evidence="15">2.7.7.2</ecNumber>
        </recommendedName>
        <alternativeName>
            <fullName evidence="15">FAD pyrophosphorylase</fullName>
        </alternativeName>
        <alternativeName>
            <fullName evidence="15">FAD synthase</fullName>
        </alternativeName>
    </domain>
</protein>
<feature type="domain" description="Riboflavin kinase" evidence="16">
    <location>
        <begin position="181"/>
        <end position="306"/>
    </location>
</feature>
<comment type="pathway">
    <text evidence="2 15">Cofactor biosynthesis; FAD biosynthesis; FAD from FMN: step 1/1.</text>
</comment>